<dbReference type="InterPro" id="IPR036182">
    <property type="entry name" value="PCuAC_sf"/>
</dbReference>
<feature type="compositionally biased region" description="Low complexity" evidence="1">
    <location>
        <begin position="157"/>
        <end position="183"/>
    </location>
</feature>
<reference evidence="3 4" key="1">
    <citation type="submission" date="2016-10" db="EMBL/GenBank/DDBJ databases">
        <authorList>
            <person name="de Groot N.N."/>
        </authorList>
    </citation>
    <scope>NUCLEOTIDE SEQUENCE [LARGE SCALE GENOMIC DNA]</scope>
    <source>
        <strain evidence="3 4">CGMCC 1.7056</strain>
    </source>
</reference>
<evidence type="ECO:0000313" key="3">
    <source>
        <dbReference type="EMBL" id="SFB84901.1"/>
    </source>
</evidence>
<gene>
    <name evidence="3" type="ORF">SAMN04487968_10224</name>
</gene>
<evidence type="ECO:0000256" key="1">
    <source>
        <dbReference type="SAM" id="MobiDB-lite"/>
    </source>
</evidence>
<evidence type="ECO:0000256" key="2">
    <source>
        <dbReference type="SAM" id="SignalP"/>
    </source>
</evidence>
<accession>A0A1I1ECR7</accession>
<dbReference type="SUPFAM" id="SSF110087">
    <property type="entry name" value="DR1885-like metal-binding protein"/>
    <property type="match status" value="1"/>
</dbReference>
<dbReference type="AlphaFoldDB" id="A0A1I1ECR7"/>
<dbReference type="PROSITE" id="PS51257">
    <property type="entry name" value="PROKAR_LIPOPROTEIN"/>
    <property type="match status" value="1"/>
</dbReference>
<feature type="signal peptide" evidence="2">
    <location>
        <begin position="1"/>
        <end position="22"/>
    </location>
</feature>
<proteinExistence type="predicted"/>
<evidence type="ECO:0000313" key="4">
    <source>
        <dbReference type="Proteomes" id="UP000198832"/>
    </source>
</evidence>
<dbReference type="EMBL" id="FOLB01000002">
    <property type="protein sequence ID" value="SFB84901.1"/>
    <property type="molecule type" value="Genomic_DNA"/>
</dbReference>
<feature type="chain" id="PRO_5011475274" description="Copper(I)-binding protein" evidence="2">
    <location>
        <begin position="23"/>
        <end position="200"/>
    </location>
</feature>
<sequence>MTSLRRLRTRRALALAGLVAVAAPLVSSCGFDYATDRPNVIADGGYHIDGDVHVLAARIVAPSDGTGTFVATISVEPSADDATFSGLSGEGVTAGQFEPVTIPSNGSVNLFTEGGVPVTGDFAAGDSVPVTLDFGSGKSIDIDARVVKQCAEYAEVATPSPSPSKSPKAGASASPSAEATTEPYDCSYPTAPAIGESEGD</sequence>
<organism evidence="3 4">
    <name type="scientific">Nocardioides terrae</name>
    <dbReference type="NCBI Taxonomy" id="574651"/>
    <lineage>
        <taxon>Bacteria</taxon>
        <taxon>Bacillati</taxon>
        <taxon>Actinomycetota</taxon>
        <taxon>Actinomycetes</taxon>
        <taxon>Propionibacteriales</taxon>
        <taxon>Nocardioidaceae</taxon>
        <taxon>Nocardioides</taxon>
    </lineage>
</organism>
<keyword evidence="4" id="KW-1185">Reference proteome</keyword>
<name>A0A1I1ECR7_9ACTN</name>
<feature type="region of interest" description="Disordered" evidence="1">
    <location>
        <begin position="155"/>
        <end position="200"/>
    </location>
</feature>
<dbReference type="Proteomes" id="UP000198832">
    <property type="component" value="Unassembled WGS sequence"/>
</dbReference>
<protein>
    <recommendedName>
        <fullName evidence="5">Copper(I)-binding protein</fullName>
    </recommendedName>
</protein>
<keyword evidence="2" id="KW-0732">Signal</keyword>
<evidence type="ECO:0008006" key="5">
    <source>
        <dbReference type="Google" id="ProtNLM"/>
    </source>
</evidence>
<dbReference type="STRING" id="574651.SAMN04487968_10224"/>